<comment type="similarity">
    <text evidence="1">Belongs to the short-chain dehydrogenases/reductases (SDR) family.</text>
</comment>
<dbReference type="PANTHER" id="PTHR42760">
    <property type="entry name" value="SHORT-CHAIN DEHYDROGENASES/REDUCTASES FAMILY MEMBER"/>
    <property type="match status" value="1"/>
</dbReference>
<dbReference type="InterPro" id="IPR002347">
    <property type="entry name" value="SDR_fam"/>
</dbReference>
<dbReference type="GO" id="GO:0004316">
    <property type="term" value="F:3-oxoacyl-[acyl-carrier-protein] reductase (NADPH) activity"/>
    <property type="evidence" value="ECO:0007669"/>
    <property type="project" value="UniProtKB-EC"/>
</dbReference>
<gene>
    <name evidence="3" type="ORF">AVDCRST_MAG02-2110</name>
</gene>
<organism evidence="3">
    <name type="scientific">uncultured Rubrobacteraceae bacterium</name>
    <dbReference type="NCBI Taxonomy" id="349277"/>
    <lineage>
        <taxon>Bacteria</taxon>
        <taxon>Bacillati</taxon>
        <taxon>Actinomycetota</taxon>
        <taxon>Rubrobacteria</taxon>
        <taxon>Rubrobacterales</taxon>
        <taxon>Rubrobacteraceae</taxon>
        <taxon>environmental samples</taxon>
    </lineage>
</organism>
<accession>A0A6J4QZT3</accession>
<reference evidence="3" key="1">
    <citation type="submission" date="2020-02" db="EMBL/GenBank/DDBJ databases">
        <authorList>
            <person name="Meier V. D."/>
        </authorList>
    </citation>
    <scope>NUCLEOTIDE SEQUENCE</scope>
    <source>
        <strain evidence="3">AVDCRST_MAG02</strain>
    </source>
</reference>
<dbReference type="AlphaFoldDB" id="A0A6J4QZT3"/>
<dbReference type="Gene3D" id="3.40.50.720">
    <property type="entry name" value="NAD(P)-binding Rossmann-like Domain"/>
    <property type="match status" value="1"/>
</dbReference>
<evidence type="ECO:0000256" key="1">
    <source>
        <dbReference type="ARBA" id="ARBA00006484"/>
    </source>
</evidence>
<dbReference type="GO" id="GO:0005975">
    <property type="term" value="P:carbohydrate metabolic process"/>
    <property type="evidence" value="ECO:0007669"/>
    <property type="project" value="UniProtKB-ARBA"/>
</dbReference>
<dbReference type="PRINTS" id="PR00080">
    <property type="entry name" value="SDRFAMILY"/>
</dbReference>
<evidence type="ECO:0000256" key="2">
    <source>
        <dbReference type="ARBA" id="ARBA00023002"/>
    </source>
</evidence>
<dbReference type="InterPro" id="IPR020904">
    <property type="entry name" value="Sc_DH/Rdtase_CS"/>
</dbReference>
<dbReference type="InterPro" id="IPR036291">
    <property type="entry name" value="NAD(P)-bd_dom_sf"/>
</dbReference>
<dbReference type="FunFam" id="3.40.50.720:FF:000240">
    <property type="entry name" value="SDR family oxidoreductase"/>
    <property type="match status" value="1"/>
</dbReference>
<keyword evidence="2 3" id="KW-0560">Oxidoreductase</keyword>
<dbReference type="SUPFAM" id="SSF51735">
    <property type="entry name" value="NAD(P)-binding Rossmann-fold domains"/>
    <property type="match status" value="1"/>
</dbReference>
<sequence length="251" mass="26159">MENNGFSLRDRVAVVTGGGQSLGLEISRALSGAGATVVVAEVNPETGADAAEELGGTFVRTDVTDPASVREMVAAVLGAHGRIDVLVNNAGVVHNIPTEEVPDEEWRKVMSVNLDGVFYCCREVGKAMLGRGSGAIVNIASMSGVVSNHPQPQAAYNASKAGVITLTKSLAGEWAGRGVRVNAVSPGYIRTPLTELGMSKQEWADVWLASTPMGRLAEPEEIAPAVLYLASDASSYATGTNLIVDGGYTSW</sequence>
<dbReference type="PROSITE" id="PS00061">
    <property type="entry name" value="ADH_SHORT"/>
    <property type="match status" value="1"/>
</dbReference>
<dbReference type="PANTHER" id="PTHR42760:SF115">
    <property type="entry name" value="3-OXOACYL-[ACYL-CARRIER-PROTEIN] REDUCTASE FABG"/>
    <property type="match status" value="1"/>
</dbReference>
<protein>
    <submittedName>
        <fullName evidence="3">3-oxoacyl-[acyl-carrier protein] reductase</fullName>
        <ecNumber evidence="3">1.1.1.100</ecNumber>
    </submittedName>
</protein>
<name>A0A6J4QZT3_9ACTN</name>
<dbReference type="PRINTS" id="PR00081">
    <property type="entry name" value="GDHRDH"/>
</dbReference>
<evidence type="ECO:0000313" key="3">
    <source>
        <dbReference type="EMBL" id="CAA9459975.1"/>
    </source>
</evidence>
<dbReference type="Pfam" id="PF13561">
    <property type="entry name" value="adh_short_C2"/>
    <property type="match status" value="1"/>
</dbReference>
<dbReference type="EC" id="1.1.1.100" evidence="3"/>
<dbReference type="EMBL" id="CADCVH010000069">
    <property type="protein sequence ID" value="CAA9459975.1"/>
    <property type="molecule type" value="Genomic_DNA"/>
</dbReference>
<dbReference type="NCBIfam" id="NF005559">
    <property type="entry name" value="PRK07231.1"/>
    <property type="match status" value="1"/>
</dbReference>
<proteinExistence type="inferred from homology"/>